<protein>
    <submittedName>
        <fullName evidence="1">Two component regulator propeller</fullName>
    </submittedName>
</protein>
<dbReference type="AlphaFoldDB" id="A0A6N2W0H2"/>
<dbReference type="Pfam" id="PF07494">
    <property type="entry name" value="Reg_prop"/>
    <property type="match status" value="1"/>
</dbReference>
<sequence>MTRVRNMGRILSAFLMLGISSMCGAQIYKYLGIEDGLSNRRIYRIQKDGRGYMWFLTQEGMDRYDGKRIRHYTVLDGNLKVAPQVNLNWLYTDTENTLWVVGRKGRIFHYDTLHDRFRMVYRIPGLQDDFATGMLCYAYMDRGDRIWLCQGDHIIRYDTRTGIAQRLVSRLRGDITAISETDGTNLFIGTVNGLFPVRERDGVLEALADTDSIRTPVSELYYHPGSKKLFVGTFRKGILVYGVSAGSTLRNVAVNRITPLNDRELLIATGGRGVYRMDVDSLVPKPYITADYASHNGMNGDNINDIYVDGGDRIWLANYPAGVTIRNNRYQSYEWFRHSPGNSRSLVNDQVHDVIEDSEGDLWFATSNGISLLQPAVGRWRSFLSRSDGIQDGGNHIFLTLCEVSPGVICAGGYASGLYRIEKKTGRVEYFPPLLCSRGASRPVYQ</sequence>
<dbReference type="InterPro" id="IPR011047">
    <property type="entry name" value="Quinoprotein_ADH-like_sf"/>
</dbReference>
<evidence type="ECO:0000313" key="1">
    <source>
        <dbReference type="EMBL" id="VYT35720.1"/>
    </source>
</evidence>
<dbReference type="Gene3D" id="2.130.10.10">
    <property type="entry name" value="YVTN repeat-like/Quinoprotein amine dehydrogenase"/>
    <property type="match status" value="2"/>
</dbReference>
<dbReference type="EMBL" id="CACRSZ010000056">
    <property type="protein sequence ID" value="VYT35720.1"/>
    <property type="molecule type" value="Genomic_DNA"/>
</dbReference>
<reference evidence="1" key="1">
    <citation type="submission" date="2019-11" db="EMBL/GenBank/DDBJ databases">
        <authorList>
            <person name="Feng L."/>
        </authorList>
    </citation>
    <scope>NUCLEOTIDE SEQUENCE</scope>
    <source>
        <strain evidence="1">BfaecisLFYP10</strain>
    </source>
</reference>
<organism evidence="1">
    <name type="scientific">Bacteroides faecis</name>
    <dbReference type="NCBI Taxonomy" id="674529"/>
    <lineage>
        <taxon>Bacteria</taxon>
        <taxon>Pseudomonadati</taxon>
        <taxon>Bacteroidota</taxon>
        <taxon>Bacteroidia</taxon>
        <taxon>Bacteroidales</taxon>
        <taxon>Bacteroidaceae</taxon>
        <taxon>Bacteroides</taxon>
    </lineage>
</organism>
<dbReference type="InterPro" id="IPR015943">
    <property type="entry name" value="WD40/YVTN_repeat-like_dom_sf"/>
</dbReference>
<dbReference type="SUPFAM" id="SSF50998">
    <property type="entry name" value="Quinoprotein alcohol dehydrogenase-like"/>
    <property type="match status" value="1"/>
</dbReference>
<dbReference type="InterPro" id="IPR011110">
    <property type="entry name" value="Reg_prop"/>
</dbReference>
<proteinExistence type="predicted"/>
<accession>A0A6N2W0H2</accession>
<gene>
    <name evidence="1" type="ORF">BFLFYP10_02638</name>
</gene>
<name>A0A6N2W0H2_9BACE</name>
<dbReference type="SUPFAM" id="SSF63829">
    <property type="entry name" value="Calcium-dependent phosphotriesterase"/>
    <property type="match status" value="1"/>
</dbReference>